<accession>A0A239DBV3</accession>
<sequence>MRKIIFVLGPSFAVWTVAALGQAPSPDGSNWRRLQQLPPHTKIHLSADRGGRTCTIDQVDEEQIACSHSGITGRHSYTYARSEVKSVKLAHYLRSSFTGLAAGGAIGLVAGVASAHGPQCNNNSPGFCLNIVSNGTVWTVTTVLGAVVGTAIAGPTDITRGSAIYRRP</sequence>
<dbReference type="Proteomes" id="UP000198356">
    <property type="component" value="Unassembled WGS sequence"/>
</dbReference>
<organism evidence="1 2">
    <name type="scientific">Granulicella rosea</name>
    <dbReference type="NCBI Taxonomy" id="474952"/>
    <lineage>
        <taxon>Bacteria</taxon>
        <taxon>Pseudomonadati</taxon>
        <taxon>Acidobacteriota</taxon>
        <taxon>Terriglobia</taxon>
        <taxon>Terriglobales</taxon>
        <taxon>Acidobacteriaceae</taxon>
        <taxon>Granulicella</taxon>
    </lineage>
</organism>
<evidence type="ECO:0000313" key="1">
    <source>
        <dbReference type="EMBL" id="SNS29341.1"/>
    </source>
</evidence>
<dbReference type="EMBL" id="FZOU01000001">
    <property type="protein sequence ID" value="SNS29341.1"/>
    <property type="molecule type" value="Genomic_DNA"/>
</dbReference>
<dbReference type="RefSeq" id="WP_089406675.1">
    <property type="nucleotide sequence ID" value="NZ_FZOU01000001.1"/>
</dbReference>
<keyword evidence="2" id="KW-1185">Reference proteome</keyword>
<reference evidence="1 2" key="1">
    <citation type="submission" date="2017-06" db="EMBL/GenBank/DDBJ databases">
        <authorList>
            <person name="Kim H.J."/>
            <person name="Triplett B.A."/>
        </authorList>
    </citation>
    <scope>NUCLEOTIDE SEQUENCE [LARGE SCALE GENOMIC DNA]</scope>
    <source>
        <strain evidence="1 2">DSM 18704</strain>
    </source>
</reference>
<evidence type="ECO:0000313" key="2">
    <source>
        <dbReference type="Proteomes" id="UP000198356"/>
    </source>
</evidence>
<proteinExistence type="predicted"/>
<protein>
    <submittedName>
        <fullName evidence="1">Uncharacterized protein</fullName>
    </submittedName>
</protein>
<gene>
    <name evidence="1" type="ORF">SAMN05421770_101372</name>
</gene>
<dbReference type="AlphaFoldDB" id="A0A239DBV3"/>
<name>A0A239DBV3_9BACT</name>